<sequence>MLTPGMEDPSQGVAFYTNMGLDTPTALEAAEWPAYCLRFNAKALFEWEMGERYAGFTIPGLVVQGVGSGYAGGVASETDCGGDAAVSGGGFEGFWGGGRVCCRGDGNSILRLGLLVVF</sequence>
<name>A0A395HA46_9EURO</name>
<dbReference type="VEuPathDB" id="FungiDB:BO80DRAFT_202371"/>
<keyword evidence="2" id="KW-1185">Reference proteome</keyword>
<dbReference type="EMBL" id="KZ824423">
    <property type="protein sequence ID" value="RAL04516.1"/>
    <property type="molecule type" value="Genomic_DNA"/>
</dbReference>
<dbReference type="OrthoDB" id="408373at2759"/>
<reference evidence="1 2" key="1">
    <citation type="submission" date="2018-02" db="EMBL/GenBank/DDBJ databases">
        <title>The genomes of Aspergillus section Nigri reveals drivers in fungal speciation.</title>
        <authorList>
            <consortium name="DOE Joint Genome Institute"/>
            <person name="Vesth T.C."/>
            <person name="Nybo J."/>
            <person name="Theobald S."/>
            <person name="Brandl J."/>
            <person name="Frisvad J.C."/>
            <person name="Nielsen K.F."/>
            <person name="Lyhne E.K."/>
            <person name="Kogle M.E."/>
            <person name="Kuo A."/>
            <person name="Riley R."/>
            <person name="Clum A."/>
            <person name="Nolan M."/>
            <person name="Lipzen A."/>
            <person name="Salamov A."/>
            <person name="Henrissat B."/>
            <person name="Wiebenga A."/>
            <person name="De vries R.P."/>
            <person name="Grigoriev I.V."/>
            <person name="Mortensen U.H."/>
            <person name="Andersen M.R."/>
            <person name="Baker S.E."/>
        </authorList>
    </citation>
    <scope>NUCLEOTIDE SEQUENCE [LARGE SCALE GENOMIC DNA]</scope>
    <source>
        <strain evidence="1 2">CBS 121593</strain>
    </source>
</reference>
<organism evidence="1 2">
    <name type="scientific">Aspergillus ibericus CBS 121593</name>
    <dbReference type="NCBI Taxonomy" id="1448316"/>
    <lineage>
        <taxon>Eukaryota</taxon>
        <taxon>Fungi</taxon>
        <taxon>Dikarya</taxon>
        <taxon>Ascomycota</taxon>
        <taxon>Pezizomycotina</taxon>
        <taxon>Eurotiomycetes</taxon>
        <taxon>Eurotiomycetidae</taxon>
        <taxon>Eurotiales</taxon>
        <taxon>Aspergillaceae</taxon>
        <taxon>Aspergillus</taxon>
        <taxon>Aspergillus subgen. Circumdati</taxon>
    </lineage>
</organism>
<evidence type="ECO:0000313" key="2">
    <source>
        <dbReference type="Proteomes" id="UP000249402"/>
    </source>
</evidence>
<accession>A0A395HA46</accession>
<proteinExistence type="predicted"/>
<feature type="non-terminal residue" evidence="1">
    <location>
        <position position="118"/>
    </location>
</feature>
<evidence type="ECO:0000313" key="1">
    <source>
        <dbReference type="EMBL" id="RAL04516.1"/>
    </source>
</evidence>
<dbReference type="Proteomes" id="UP000249402">
    <property type="component" value="Unassembled WGS sequence"/>
</dbReference>
<protein>
    <submittedName>
        <fullName evidence="1">Uncharacterized protein</fullName>
    </submittedName>
</protein>
<dbReference type="STRING" id="1448316.A0A395HA46"/>
<gene>
    <name evidence="1" type="ORF">BO80DRAFT_202371</name>
</gene>
<dbReference type="RefSeq" id="XP_025578843.1">
    <property type="nucleotide sequence ID" value="XM_025714216.1"/>
</dbReference>
<dbReference type="AlphaFoldDB" id="A0A395HA46"/>
<dbReference type="GeneID" id="37219081"/>